<dbReference type="Proteomes" id="UP001642484">
    <property type="component" value="Unassembled WGS sequence"/>
</dbReference>
<reference evidence="4 5" key="1">
    <citation type="submission" date="2024-02" db="EMBL/GenBank/DDBJ databases">
        <authorList>
            <person name="Chen Y."/>
            <person name="Shah S."/>
            <person name="Dougan E. K."/>
            <person name="Thang M."/>
            <person name="Chan C."/>
        </authorList>
    </citation>
    <scope>NUCLEOTIDE SEQUENCE [LARGE SCALE GENOMIC DNA]</scope>
</reference>
<dbReference type="SUPFAM" id="SSF49265">
    <property type="entry name" value="Fibronectin type III"/>
    <property type="match status" value="1"/>
</dbReference>
<accession>A0ABP0SZD4</accession>
<dbReference type="PANTHER" id="PTHR46708:SF2">
    <property type="entry name" value="FIBRONECTIN TYPE-III DOMAIN-CONTAINING PROTEIN"/>
    <property type="match status" value="1"/>
</dbReference>
<evidence type="ECO:0000313" key="5">
    <source>
        <dbReference type="Proteomes" id="UP001642484"/>
    </source>
</evidence>
<dbReference type="EMBL" id="CAXAMN010028728">
    <property type="protein sequence ID" value="CAK9117525.1"/>
    <property type="molecule type" value="Genomic_DNA"/>
</dbReference>
<comment type="caution">
    <text evidence="4">The sequence shown here is derived from an EMBL/GenBank/DDBJ whole genome shotgun (WGS) entry which is preliminary data.</text>
</comment>
<feature type="compositionally biased region" description="Basic and acidic residues" evidence="2">
    <location>
        <begin position="191"/>
        <end position="201"/>
    </location>
</feature>
<keyword evidence="5" id="KW-1185">Reference proteome</keyword>
<evidence type="ECO:0000313" key="4">
    <source>
        <dbReference type="EMBL" id="CAK9117525.1"/>
    </source>
</evidence>
<feature type="compositionally biased region" description="Basic and acidic residues" evidence="2">
    <location>
        <begin position="21"/>
        <end position="37"/>
    </location>
</feature>
<dbReference type="PROSITE" id="PS50853">
    <property type="entry name" value="FN3"/>
    <property type="match status" value="1"/>
</dbReference>
<dbReference type="SMART" id="SM00060">
    <property type="entry name" value="FN3"/>
    <property type="match status" value="3"/>
</dbReference>
<evidence type="ECO:0000259" key="3">
    <source>
        <dbReference type="PROSITE" id="PS50853"/>
    </source>
</evidence>
<dbReference type="InterPro" id="IPR036116">
    <property type="entry name" value="FN3_sf"/>
</dbReference>
<sequence length="1591" mass="176269">MASLPQLVRERELSAPPTRGKARDAQTVRSKSFDANRRLPAVASGKEVQGRVVALAEEEEEEEEAAEAAAVCLGPSHTPRDLPSGSKLRPHPSFQAYEPSEEDLEVAWRARPAATPEDCRKEVVLLEFFGIAAQEVLSTFHVQFTEVREGDLKPKAAAASRATFNSFDALDLTNAVGRSSSKTSQASTPRTPREAKGREKALNSLKRSASGCSDRSESDGWVNAICWAVPVRRNSMRGPVCSALLAAVVVPMEPGGACQKQCRLLYKSKDWVKWGLAVRKDPPNWLGQVSMPILLGLEKPVVMCSLVRSGSDGLSHKLVLHWSVREASNKILLCLGSLLWQYRWRWCHAEDANAWSLGPIKKTSALEWGSYCSAPLIGDWTPATGGAVEISLRYKGNSIEFPNSSATRQHLSLSCCAWSDWSDSTGPTELKISPPRPQEEDLKVCMDDHNPCKASLTWHAFVAEVGYSLDYRVLLKCDDRVREDWELVGWWEGDAGRAEAFVQALSDLKPSQTYSVRVEARYAGGGGWSEGLMTSFQTLHTWHDLEPLLSAPELLPHPDVTKRAVLLPDKNVELEWAAPGQRWEKLSFTTMDGIASFDVVKLQYRLGKEADAWVRWTSHGIPGEIAWLSTGLEVPTITSAELQPSNGVELCFANREAADCYQIRCQEPSGHFANLDPKVLGREEEVKAVLGPTKVSGRSFCVRLGCDGGFWSQWSPCSTVTARPRPGPRPESLHASSPGSAVFVPDGYGPGFGAIVTETAKGTTMKLSWEGFASHGQPIGYHLKLSPGAEATEEFFEARRCTVSTHLGLQQCEVLLNQLMPNTEYSATVYVDGGRDDKAQISTTFRTGSWNSDMLRPLMPPRRMRGLERGDALRNVSFQKSQILLDPRMSLKGPGDLYVYELQWRHVNGLWTAVRSLILSQEPEAEMVQAEWMMASDLDGFQDFEQVELRMALKDPVARVFFPECLWLSEASAPMTIGFKAPGEVTAKLTWSNAELFIEVPLCEWTQELFDEKKVTHCQVKFQGHPVGGSAVTSRPVRFCSEAMDVSELHYLDRRSPVTVLLPILSLPFEANFAYVASLRIGDDQLWSDWGDFGNRSTAVVTSLPHIWSKDGEIVATTPVNCKAKLDWAQLCCSLGAVPLEVVISLATSETSSLSSSAQTGGQCCERSRERLVAMTSCTSCPSDKLPRGPSGPSLRDRLEVAVNGFDPGTAYQFILYARAQLPVLGGMREGESLLTLGFTEVARSKHFQWPSRLSEEWSCIVDWSLPLPLQVLIPDEELESSSQRWHGRAVLLSWPSGALQLEVREETQNVHQVFGWQSCRMIHIRLFGVDYAAACELPSDLVRFRWRREAAAAPGPCSDVCVARVAVPKVTAELVAPGVSGPGRLRVRLRVEGGSEAVLCRIRYRDVQGEQGEQGDERSWKFLAPRPVSSAKFTVEVGEDHLKQDTSCVFSVQLLSRCRRSQWSPETSPIEIKSPKLEENPGMLSITARNSTSVTISWELQQLQASMTVAQSLQLEFRLDLFKISEEAPPEHRTSILIEGEGNKQPACEAKVFNLWPATEYSAELFARCVRPWTRRWQPTGLKSHFITPV</sequence>
<organism evidence="4 5">
    <name type="scientific">Durusdinium trenchii</name>
    <dbReference type="NCBI Taxonomy" id="1381693"/>
    <lineage>
        <taxon>Eukaryota</taxon>
        <taxon>Sar</taxon>
        <taxon>Alveolata</taxon>
        <taxon>Dinophyceae</taxon>
        <taxon>Suessiales</taxon>
        <taxon>Symbiodiniaceae</taxon>
        <taxon>Durusdinium</taxon>
    </lineage>
</organism>
<feature type="compositionally biased region" description="Polar residues" evidence="2">
    <location>
        <begin position="178"/>
        <end position="190"/>
    </location>
</feature>
<dbReference type="PANTHER" id="PTHR46708">
    <property type="entry name" value="TENASCIN"/>
    <property type="match status" value="1"/>
</dbReference>
<gene>
    <name evidence="4" type="ORF">CCMP2556_LOCUS54839</name>
</gene>
<feature type="region of interest" description="Disordered" evidence="2">
    <location>
        <begin position="1"/>
        <end position="40"/>
    </location>
</feature>
<feature type="compositionally biased region" description="Acidic residues" evidence="2">
    <location>
        <begin position="57"/>
        <end position="66"/>
    </location>
</feature>
<feature type="region of interest" description="Disordered" evidence="2">
    <location>
        <begin position="57"/>
        <end position="101"/>
    </location>
</feature>
<feature type="domain" description="Fibronectin type-III" evidence="3">
    <location>
        <begin position="438"/>
        <end position="541"/>
    </location>
</feature>
<dbReference type="InterPro" id="IPR003961">
    <property type="entry name" value="FN3_dom"/>
</dbReference>
<dbReference type="InterPro" id="IPR013783">
    <property type="entry name" value="Ig-like_fold"/>
</dbReference>
<name>A0ABP0SZD4_9DINO</name>
<dbReference type="InterPro" id="IPR050991">
    <property type="entry name" value="ECM_Regulatory_Proteins"/>
</dbReference>
<dbReference type="CDD" id="cd00063">
    <property type="entry name" value="FN3"/>
    <property type="match status" value="1"/>
</dbReference>
<proteinExistence type="predicted"/>
<feature type="region of interest" description="Disordered" evidence="2">
    <location>
        <begin position="178"/>
        <end position="218"/>
    </location>
</feature>
<evidence type="ECO:0000256" key="2">
    <source>
        <dbReference type="SAM" id="MobiDB-lite"/>
    </source>
</evidence>
<dbReference type="Gene3D" id="2.60.40.10">
    <property type="entry name" value="Immunoglobulins"/>
    <property type="match status" value="1"/>
</dbReference>
<protein>
    <recommendedName>
        <fullName evidence="3">Fibronectin type-III domain-containing protein</fullName>
    </recommendedName>
</protein>
<keyword evidence="1" id="KW-0677">Repeat</keyword>
<evidence type="ECO:0000256" key="1">
    <source>
        <dbReference type="ARBA" id="ARBA00022737"/>
    </source>
</evidence>